<dbReference type="RefSeq" id="WP_111918901.1">
    <property type="nucleotide sequence ID" value="NZ_CP030280.1"/>
</dbReference>
<evidence type="ECO:0000313" key="2">
    <source>
        <dbReference type="EMBL" id="AWY97604.1"/>
    </source>
</evidence>
<evidence type="ECO:0000313" key="3">
    <source>
        <dbReference type="Proteomes" id="UP000250003"/>
    </source>
</evidence>
<dbReference type="Gene3D" id="2.60.60.20">
    <property type="entry name" value="PLAT/LH2 domain"/>
    <property type="match status" value="1"/>
</dbReference>
<proteinExistence type="predicted"/>
<dbReference type="PROSITE" id="PS50095">
    <property type="entry name" value="PLAT"/>
    <property type="match status" value="1"/>
</dbReference>
<dbReference type="InterPro" id="IPR001024">
    <property type="entry name" value="PLAT/LH2_dom"/>
</dbReference>
<name>A0A2Z4U9R2_9FIRM</name>
<dbReference type="Pfam" id="PF01477">
    <property type="entry name" value="PLAT"/>
    <property type="match status" value="1"/>
</dbReference>
<dbReference type="SUPFAM" id="SSF49723">
    <property type="entry name" value="Lipase/lipooxygenase domain (PLAT/LH2 domain)"/>
    <property type="match status" value="1"/>
</dbReference>
<gene>
    <name evidence="2" type="ORF">DQQ01_04940</name>
</gene>
<reference evidence="3" key="1">
    <citation type="submission" date="2018-06" db="EMBL/GenBank/DDBJ databases">
        <title>Description of Blautia argi sp. nov., a new anaerobic isolated from dog feces.</title>
        <authorList>
            <person name="Chang Y.-H."/>
            <person name="Paek J."/>
            <person name="Shin Y."/>
        </authorList>
    </citation>
    <scope>NUCLEOTIDE SEQUENCE [LARGE SCALE GENOMIC DNA]</scope>
    <source>
        <strain evidence="3">KCTC 15426</strain>
    </source>
</reference>
<organism evidence="2 3">
    <name type="scientific">Blautia argi</name>
    <dbReference type="NCBI Taxonomy" id="1912897"/>
    <lineage>
        <taxon>Bacteria</taxon>
        <taxon>Bacillati</taxon>
        <taxon>Bacillota</taxon>
        <taxon>Clostridia</taxon>
        <taxon>Lachnospirales</taxon>
        <taxon>Lachnospiraceae</taxon>
        <taxon>Blautia</taxon>
    </lineage>
</organism>
<sequence>MGKTVEYELVIKTANKMWSGTDNDVYIIVYGEVDGEEVHTDEINLSQRVNGNSFERNAEHRLAFQWEDIGRPTKIKLRLSNTFLDDWYFDKCTIQRKGPETPEEDPEVNKKVTFKKDTILEFHRKDSRLIEGDLKPLKEIILQEKLIQAYGGRDLMTLSPNGEYEISMAFMKEKSKVIESSTVTENGMTHNLNIGIEGGYAAGDKGGGEGKASLSYGFSYSTLYSIAKTRADSMTEGMSKETTIKIVNSGDTVTEYTKDGGAVKVTVEESKVQTFAIVYEETVVEVERKRQGASSDIKRSDRLKIGRRVRGVLPLTQNTDGKLVYKNSLGKVFSLDKLWEALN</sequence>
<keyword evidence="3" id="KW-1185">Reference proteome</keyword>
<accession>A0A2Z4U9R2</accession>
<dbReference type="EMBL" id="CP030280">
    <property type="protein sequence ID" value="AWY97604.1"/>
    <property type="molecule type" value="Genomic_DNA"/>
</dbReference>
<dbReference type="OrthoDB" id="1937927at2"/>
<dbReference type="InterPro" id="IPR036392">
    <property type="entry name" value="PLAT/LH2_dom_sf"/>
</dbReference>
<dbReference type="Proteomes" id="UP000250003">
    <property type="component" value="Chromosome"/>
</dbReference>
<dbReference type="AlphaFoldDB" id="A0A2Z4U9R2"/>
<feature type="domain" description="PLAT" evidence="1">
    <location>
        <begin position="5"/>
        <end position="134"/>
    </location>
</feature>
<dbReference type="KEGG" id="blau:DQQ01_04940"/>
<protein>
    <recommendedName>
        <fullName evidence="1">PLAT domain-containing protein</fullName>
    </recommendedName>
</protein>
<evidence type="ECO:0000259" key="1">
    <source>
        <dbReference type="PROSITE" id="PS50095"/>
    </source>
</evidence>